<dbReference type="AlphaFoldDB" id="A0AAW9SDJ5"/>
<evidence type="ECO:0000256" key="1">
    <source>
        <dbReference type="SAM" id="SignalP"/>
    </source>
</evidence>
<feature type="chain" id="PRO_5043421001" description="Peptidase inhibitor family I36" evidence="1">
    <location>
        <begin position="19"/>
        <end position="127"/>
    </location>
</feature>
<name>A0AAW9SDJ5_9RHOB</name>
<dbReference type="RefSeq" id="WP_347167835.1">
    <property type="nucleotide sequence ID" value="NZ_JBDNCH010000002.1"/>
</dbReference>
<dbReference type="Proteomes" id="UP001428774">
    <property type="component" value="Unassembled WGS sequence"/>
</dbReference>
<proteinExistence type="predicted"/>
<accession>A0AAW9SDJ5</accession>
<dbReference type="EMBL" id="JBDNCH010000002">
    <property type="protein sequence ID" value="MEN9062904.1"/>
    <property type="molecule type" value="Genomic_DNA"/>
</dbReference>
<evidence type="ECO:0008006" key="4">
    <source>
        <dbReference type="Google" id="ProtNLM"/>
    </source>
</evidence>
<sequence>MRNRCAALLVLTASAASAQVIEQQGASTMVCDYTSECFEEEPCTFAQFGHDLEIPRTMPGEAVLHLGTGDAPGAAQIVNDVLVVSASDANASYMMSNADNGYAKLSVHFAKDLSVVTYHGTCKITAE</sequence>
<evidence type="ECO:0000313" key="3">
    <source>
        <dbReference type="Proteomes" id="UP001428774"/>
    </source>
</evidence>
<keyword evidence="1" id="KW-0732">Signal</keyword>
<keyword evidence="3" id="KW-1185">Reference proteome</keyword>
<gene>
    <name evidence="2" type="ORF">ABFB10_19890</name>
</gene>
<reference evidence="2 3" key="1">
    <citation type="submission" date="2024-05" db="EMBL/GenBank/DDBJ databases">
        <title>Genome sequence of Ponticoccus litoralis KCCM 90028.</title>
        <authorList>
            <person name="Kim J.M."/>
            <person name="Lee J.K."/>
            <person name="Choi B.J."/>
            <person name="Bayburt H."/>
            <person name="Baek J.H."/>
            <person name="Jeon C.O."/>
        </authorList>
    </citation>
    <scope>NUCLEOTIDE SEQUENCE [LARGE SCALE GENOMIC DNA]</scope>
    <source>
        <strain evidence="2 3">KCCM 90028</strain>
    </source>
</reference>
<evidence type="ECO:0000313" key="2">
    <source>
        <dbReference type="EMBL" id="MEN9062904.1"/>
    </source>
</evidence>
<comment type="caution">
    <text evidence="2">The sequence shown here is derived from an EMBL/GenBank/DDBJ whole genome shotgun (WGS) entry which is preliminary data.</text>
</comment>
<protein>
    <recommendedName>
        <fullName evidence="4">Peptidase inhibitor family I36</fullName>
    </recommendedName>
</protein>
<organism evidence="2 3">
    <name type="scientific">Ponticoccus litoralis</name>
    <dbReference type="NCBI Taxonomy" id="422297"/>
    <lineage>
        <taxon>Bacteria</taxon>
        <taxon>Pseudomonadati</taxon>
        <taxon>Pseudomonadota</taxon>
        <taxon>Alphaproteobacteria</taxon>
        <taxon>Rhodobacterales</taxon>
        <taxon>Roseobacteraceae</taxon>
        <taxon>Ponticoccus</taxon>
    </lineage>
</organism>
<feature type="signal peptide" evidence="1">
    <location>
        <begin position="1"/>
        <end position="18"/>
    </location>
</feature>